<evidence type="ECO:0000313" key="6">
    <source>
        <dbReference type="EnsemblMetazoa" id="CapteP208983"/>
    </source>
</evidence>
<evidence type="ECO:0000256" key="1">
    <source>
        <dbReference type="ARBA" id="ARBA00006432"/>
    </source>
</evidence>
<dbReference type="SUPFAM" id="SSF56801">
    <property type="entry name" value="Acetyl-CoA synthetase-like"/>
    <property type="match status" value="1"/>
</dbReference>
<dbReference type="PANTHER" id="PTHR24096">
    <property type="entry name" value="LONG-CHAIN-FATTY-ACID--COA LIGASE"/>
    <property type="match status" value="1"/>
</dbReference>
<keyword evidence="2" id="KW-0436">Ligase</keyword>
<reference evidence="5 7" key="2">
    <citation type="journal article" date="2013" name="Nature">
        <title>Insights into bilaterian evolution from three spiralian genomes.</title>
        <authorList>
            <person name="Simakov O."/>
            <person name="Marletaz F."/>
            <person name="Cho S.J."/>
            <person name="Edsinger-Gonzales E."/>
            <person name="Havlak P."/>
            <person name="Hellsten U."/>
            <person name="Kuo D.H."/>
            <person name="Larsson T."/>
            <person name="Lv J."/>
            <person name="Arendt D."/>
            <person name="Savage R."/>
            <person name="Osoegawa K."/>
            <person name="de Jong P."/>
            <person name="Grimwood J."/>
            <person name="Chapman J.A."/>
            <person name="Shapiro H."/>
            <person name="Aerts A."/>
            <person name="Otillar R.P."/>
            <person name="Terry A.Y."/>
            <person name="Boore J.L."/>
            <person name="Grigoriev I.V."/>
            <person name="Lindberg D.R."/>
            <person name="Seaver E.C."/>
            <person name="Weisblat D.A."/>
            <person name="Putnam N.H."/>
            <person name="Rokhsar D.S."/>
        </authorList>
    </citation>
    <scope>NUCLEOTIDE SEQUENCE</scope>
    <source>
        <strain evidence="5 7">I ESC-2004</strain>
    </source>
</reference>
<reference evidence="6" key="3">
    <citation type="submission" date="2015-06" db="UniProtKB">
        <authorList>
            <consortium name="EnsemblMetazoa"/>
        </authorList>
    </citation>
    <scope>IDENTIFICATION</scope>
</reference>
<feature type="domain" description="AMP-binding enzyme C-terminal" evidence="4">
    <location>
        <begin position="448"/>
        <end position="524"/>
    </location>
</feature>
<dbReference type="InterPro" id="IPR000873">
    <property type="entry name" value="AMP-dep_synth/lig_dom"/>
</dbReference>
<evidence type="ECO:0008006" key="8">
    <source>
        <dbReference type="Google" id="ProtNLM"/>
    </source>
</evidence>
<name>R7U5X6_CAPTE</name>
<evidence type="ECO:0000313" key="5">
    <source>
        <dbReference type="EMBL" id="ELT98560.1"/>
    </source>
</evidence>
<dbReference type="STRING" id="283909.R7U5X6"/>
<dbReference type="Gene3D" id="3.40.50.12780">
    <property type="entry name" value="N-terminal domain of ligase-like"/>
    <property type="match status" value="1"/>
</dbReference>
<evidence type="ECO:0000313" key="7">
    <source>
        <dbReference type="Proteomes" id="UP000014760"/>
    </source>
</evidence>
<dbReference type="HOGENOM" id="CLU_000022_59_2_1"/>
<dbReference type="AlphaFoldDB" id="R7U5X6"/>
<feature type="domain" description="AMP-dependent synthetase/ligase" evidence="3">
    <location>
        <begin position="25"/>
        <end position="397"/>
    </location>
</feature>
<dbReference type="Pfam" id="PF13193">
    <property type="entry name" value="AMP-binding_C"/>
    <property type="match status" value="1"/>
</dbReference>
<evidence type="ECO:0000256" key="2">
    <source>
        <dbReference type="ARBA" id="ARBA00022598"/>
    </source>
</evidence>
<dbReference type="InterPro" id="IPR020845">
    <property type="entry name" value="AMP-binding_CS"/>
</dbReference>
<dbReference type="Pfam" id="PF00501">
    <property type="entry name" value="AMP-binding"/>
    <property type="match status" value="1"/>
</dbReference>
<protein>
    <recommendedName>
        <fullName evidence="8">Luciferin 4-monooxygenase</fullName>
    </recommendedName>
</protein>
<dbReference type="EnsemblMetazoa" id="CapteT208983">
    <property type="protein sequence ID" value="CapteP208983"/>
    <property type="gene ID" value="CapteG208983"/>
</dbReference>
<dbReference type="EMBL" id="KB307802">
    <property type="protein sequence ID" value="ELT98560.1"/>
    <property type="molecule type" value="Genomic_DNA"/>
</dbReference>
<accession>R7U5X6</accession>
<dbReference type="OrthoDB" id="6138723at2759"/>
<dbReference type="PANTHER" id="PTHR24096:SF149">
    <property type="entry name" value="AMP-BINDING DOMAIN-CONTAINING PROTEIN-RELATED"/>
    <property type="match status" value="1"/>
</dbReference>
<dbReference type="InterPro" id="IPR025110">
    <property type="entry name" value="AMP-bd_C"/>
</dbReference>
<dbReference type="Proteomes" id="UP000014760">
    <property type="component" value="Unassembled WGS sequence"/>
</dbReference>
<dbReference type="InterPro" id="IPR045851">
    <property type="entry name" value="AMP-bd_C_sf"/>
</dbReference>
<dbReference type="InterPro" id="IPR042099">
    <property type="entry name" value="ANL_N_sf"/>
</dbReference>
<dbReference type="Gene3D" id="3.30.300.30">
    <property type="match status" value="1"/>
</dbReference>
<gene>
    <name evidence="5" type="ORF">CAPTEDRAFT_208983</name>
</gene>
<dbReference type="OMA" id="WVRGPWI"/>
<comment type="similarity">
    <text evidence="1">Belongs to the ATP-dependent AMP-binding enzyme family.</text>
</comment>
<dbReference type="PROSITE" id="PS00455">
    <property type="entry name" value="AMP_BINDING"/>
    <property type="match status" value="1"/>
</dbReference>
<organism evidence="5">
    <name type="scientific">Capitella teleta</name>
    <name type="common">Polychaete worm</name>
    <dbReference type="NCBI Taxonomy" id="283909"/>
    <lineage>
        <taxon>Eukaryota</taxon>
        <taxon>Metazoa</taxon>
        <taxon>Spiralia</taxon>
        <taxon>Lophotrochozoa</taxon>
        <taxon>Annelida</taxon>
        <taxon>Polychaeta</taxon>
        <taxon>Sedentaria</taxon>
        <taxon>Scolecida</taxon>
        <taxon>Capitellidae</taxon>
        <taxon>Capitella</taxon>
    </lineage>
</organism>
<keyword evidence="7" id="KW-1185">Reference proteome</keyword>
<evidence type="ECO:0000259" key="3">
    <source>
        <dbReference type="Pfam" id="PF00501"/>
    </source>
</evidence>
<proteinExistence type="inferred from homology"/>
<evidence type="ECO:0000259" key="4">
    <source>
        <dbReference type="Pfam" id="PF13193"/>
    </source>
</evidence>
<dbReference type="GO" id="GO:0016405">
    <property type="term" value="F:CoA-ligase activity"/>
    <property type="evidence" value="ECO:0007669"/>
    <property type="project" value="TreeGrafter"/>
</dbReference>
<dbReference type="EMBL" id="AMQN01010426">
    <property type="status" value="NOT_ANNOTATED_CDS"/>
    <property type="molecule type" value="Genomic_DNA"/>
</dbReference>
<sequence>MANVVNSPHKDVPILDQDSFEFMTRRWSQYADRTALVDSGSGDEYTFAELENVVHNVAGHLQSLGFKRGSNLAHCTTNCVETAIVILATWKLGGVIIPIDPLLKQGEASAQLTQTKPDFVFLDEEQYRKLKDAIDDKCVIFIKESIDGILSFATFKEPIQWEPASMKSRDVEADAAIFFSSGTTGLPKAVVLSHVNLVSQFNGWVSIMETDNLMMKKWTSSVVYMPFSHLYAHLLLNLNYILGATTILMPRFDINRFFQVNEQYKCESLILVPPLAVLFAKNKELVAKYDLSNVHTILCGAAVLLPDVAAELLRVIPIKSNHIAQGYGLTEVSGGATMVPSHSFMKEHGPPDSPMSVGVPIPNVKCVIRDLETRESLPAYGRGEICYAGPGAMKGYLNNREATDAMIDTEGWLATGDIGYYDSNGYFYIVDRLKELIKYKGYQVSPSEMEDLLLTHPKIADAGVVGFPDVECGELPSAFIVLKPGEDLTVDEIRKFVAEKAAPFKKLRGPIELVAQVPRTGSGKILRKCMLADLQKKHGNEDYTNTFCPSLSKHTSISDHRKPGLIAALTFQILDHLIRRLEAVAVKVIFAAAMFEPSHPMCPPTITRI</sequence>
<reference evidence="7" key="1">
    <citation type="submission" date="2012-12" db="EMBL/GenBank/DDBJ databases">
        <authorList>
            <person name="Hellsten U."/>
            <person name="Grimwood J."/>
            <person name="Chapman J.A."/>
            <person name="Shapiro H."/>
            <person name="Aerts A."/>
            <person name="Otillar R.P."/>
            <person name="Terry A.Y."/>
            <person name="Boore J.L."/>
            <person name="Simakov O."/>
            <person name="Marletaz F."/>
            <person name="Cho S.-J."/>
            <person name="Edsinger-Gonzales E."/>
            <person name="Havlak P."/>
            <person name="Kuo D.-H."/>
            <person name="Larsson T."/>
            <person name="Lv J."/>
            <person name="Arendt D."/>
            <person name="Savage R."/>
            <person name="Osoegawa K."/>
            <person name="de Jong P."/>
            <person name="Lindberg D.R."/>
            <person name="Seaver E.C."/>
            <person name="Weisblat D.A."/>
            <person name="Putnam N.H."/>
            <person name="Grigoriev I.V."/>
            <person name="Rokhsar D.S."/>
        </authorList>
    </citation>
    <scope>NUCLEOTIDE SEQUENCE</scope>
    <source>
        <strain evidence="7">I ESC-2004</strain>
    </source>
</reference>
<dbReference type="FunFam" id="3.30.300.30:FF:000007">
    <property type="entry name" value="4-coumarate--CoA ligase 2"/>
    <property type="match status" value="1"/>
</dbReference>